<dbReference type="HOGENOM" id="CLU_135496_0_0_9"/>
<evidence type="ECO:0000313" key="3">
    <source>
        <dbReference type="Proteomes" id="UP000003340"/>
    </source>
</evidence>
<organism evidence="2 3">
    <name type="scientific">[Clostridium] methylpentosum DSM 5476</name>
    <dbReference type="NCBI Taxonomy" id="537013"/>
    <lineage>
        <taxon>Bacteria</taxon>
        <taxon>Bacillati</taxon>
        <taxon>Bacillota</taxon>
        <taxon>Clostridia</taxon>
        <taxon>Eubacteriales</taxon>
        <taxon>Oscillospiraceae</taxon>
        <taxon>Oscillospiraceae incertae sedis</taxon>
    </lineage>
</organism>
<dbReference type="AlphaFoldDB" id="C0EG56"/>
<gene>
    <name evidence="2" type="ORF">CLOSTMETH_02847</name>
</gene>
<feature type="transmembrane region" description="Helical" evidence="1">
    <location>
        <begin position="78"/>
        <end position="98"/>
    </location>
</feature>
<dbReference type="STRING" id="537013.CLOSTMETH_02847"/>
<name>C0EG56_9FIRM</name>
<feature type="transmembrane region" description="Helical" evidence="1">
    <location>
        <begin position="50"/>
        <end position="72"/>
    </location>
</feature>
<feature type="transmembrane region" description="Helical" evidence="1">
    <location>
        <begin position="118"/>
        <end position="137"/>
    </location>
</feature>
<dbReference type="eggNOG" id="ENOG5032U6Z">
    <property type="taxonomic scope" value="Bacteria"/>
</dbReference>
<dbReference type="EMBL" id="ACEC01000095">
    <property type="protein sequence ID" value="EEG29576.1"/>
    <property type="molecule type" value="Genomic_DNA"/>
</dbReference>
<proteinExistence type="predicted"/>
<reference evidence="2 3" key="1">
    <citation type="submission" date="2009-01" db="EMBL/GenBank/DDBJ databases">
        <authorList>
            <person name="Fulton L."/>
            <person name="Clifton S."/>
            <person name="Fulton B."/>
            <person name="Xu J."/>
            <person name="Minx P."/>
            <person name="Pepin K.H."/>
            <person name="Johnson M."/>
            <person name="Bhonagiri V."/>
            <person name="Nash W.E."/>
            <person name="Mardis E.R."/>
            <person name="Wilson R.K."/>
        </authorList>
    </citation>
    <scope>NUCLEOTIDE SEQUENCE [LARGE SCALE GENOMIC DNA]</scope>
    <source>
        <strain evidence="2 3">DSM 5476</strain>
    </source>
</reference>
<reference evidence="2 3" key="2">
    <citation type="submission" date="2009-02" db="EMBL/GenBank/DDBJ databases">
        <title>Draft genome sequence of Clostridium methylpentosum (DSM 5476).</title>
        <authorList>
            <person name="Sudarsanam P."/>
            <person name="Ley R."/>
            <person name="Guruge J."/>
            <person name="Turnbaugh P.J."/>
            <person name="Mahowald M."/>
            <person name="Liep D."/>
            <person name="Gordon J."/>
        </authorList>
    </citation>
    <scope>NUCLEOTIDE SEQUENCE [LARGE SCALE GENOMIC DNA]</scope>
    <source>
        <strain evidence="2 3">DSM 5476</strain>
    </source>
</reference>
<sequence>MRSLFHYSNTCAKIDDCFYLLALLYLIYKETPTVVFIILWRCFQMKKSSFVAMVLGTVSVVLFALGMCMALIPEWDAFKPGILFGCIGLFLGLVTLIVWRRMEHKEPIRFSAKTILKVIVGGVGALALGVGMCFSMVWGKMVIGVAIGLVGIVVLLCLIPLTKGIKE</sequence>
<keyword evidence="1" id="KW-0472">Membrane</keyword>
<accession>C0EG56</accession>
<keyword evidence="1" id="KW-0812">Transmembrane</keyword>
<evidence type="ECO:0000256" key="1">
    <source>
        <dbReference type="SAM" id="Phobius"/>
    </source>
</evidence>
<evidence type="ECO:0000313" key="2">
    <source>
        <dbReference type="EMBL" id="EEG29576.1"/>
    </source>
</evidence>
<feature type="transmembrane region" description="Helical" evidence="1">
    <location>
        <begin position="143"/>
        <end position="161"/>
    </location>
</feature>
<feature type="transmembrane region" description="Helical" evidence="1">
    <location>
        <begin position="20"/>
        <end position="43"/>
    </location>
</feature>
<protein>
    <submittedName>
        <fullName evidence="2">Uncharacterized protein</fullName>
    </submittedName>
</protein>
<keyword evidence="1" id="KW-1133">Transmembrane helix</keyword>
<comment type="caution">
    <text evidence="2">The sequence shown here is derived from an EMBL/GenBank/DDBJ whole genome shotgun (WGS) entry which is preliminary data.</text>
</comment>
<keyword evidence="3" id="KW-1185">Reference proteome</keyword>
<dbReference type="Proteomes" id="UP000003340">
    <property type="component" value="Unassembled WGS sequence"/>
</dbReference>